<name>A0AAW2YXY5_9EUKA</name>
<dbReference type="AlphaFoldDB" id="A0AAW2YXY5"/>
<comment type="caution">
    <text evidence="2">The sequence shown here is derived from an EMBL/GenBank/DDBJ whole genome shotgun (WGS) entry which is preliminary data.</text>
</comment>
<accession>A0AAW2YXY5</accession>
<reference evidence="2 3" key="1">
    <citation type="submission" date="2024-03" db="EMBL/GenBank/DDBJ databases">
        <title>The Acrasis kona genome and developmental transcriptomes reveal deep origins of eukaryotic multicellular pathways.</title>
        <authorList>
            <person name="Sheikh S."/>
            <person name="Fu C.-J."/>
            <person name="Brown M.W."/>
            <person name="Baldauf S.L."/>
        </authorList>
    </citation>
    <scope>NUCLEOTIDE SEQUENCE [LARGE SCALE GENOMIC DNA]</scope>
    <source>
        <strain evidence="2 3">ATCC MYA-3509</strain>
    </source>
</reference>
<feature type="compositionally biased region" description="Acidic residues" evidence="1">
    <location>
        <begin position="1"/>
        <end position="10"/>
    </location>
</feature>
<evidence type="ECO:0000313" key="2">
    <source>
        <dbReference type="EMBL" id="KAL0482357.1"/>
    </source>
</evidence>
<sequence length="165" mass="18924">MDEDYLDDNQEVNVVYESDESESDSELVYTPRKKRRLSSSPIKDYTTDDKDVNKDAKPSTSSCPLVTSSTQIPEDIGNVDKSQFVVWKNQLYALSRAFPDKGRVQQLKDKYEQQFKKTACLVIDSGDLRKLKQNNPNVSGHARQVSLFSMYFVSYYVETENVNNV</sequence>
<proteinExistence type="predicted"/>
<organism evidence="2 3">
    <name type="scientific">Acrasis kona</name>
    <dbReference type="NCBI Taxonomy" id="1008807"/>
    <lineage>
        <taxon>Eukaryota</taxon>
        <taxon>Discoba</taxon>
        <taxon>Heterolobosea</taxon>
        <taxon>Tetramitia</taxon>
        <taxon>Eutetramitia</taxon>
        <taxon>Acrasidae</taxon>
        <taxon>Acrasis</taxon>
    </lineage>
</organism>
<feature type="compositionally biased region" description="Basic and acidic residues" evidence="1">
    <location>
        <begin position="45"/>
        <end position="57"/>
    </location>
</feature>
<evidence type="ECO:0000313" key="3">
    <source>
        <dbReference type="Proteomes" id="UP001431209"/>
    </source>
</evidence>
<gene>
    <name evidence="2" type="ORF">AKO1_012969</name>
</gene>
<dbReference type="Proteomes" id="UP001431209">
    <property type="component" value="Unassembled WGS sequence"/>
</dbReference>
<protein>
    <submittedName>
        <fullName evidence="2">Histone-lysine N-methyltransferase</fullName>
    </submittedName>
</protein>
<feature type="region of interest" description="Disordered" evidence="1">
    <location>
        <begin position="1"/>
        <end position="68"/>
    </location>
</feature>
<feature type="compositionally biased region" description="Polar residues" evidence="1">
    <location>
        <begin position="58"/>
        <end position="68"/>
    </location>
</feature>
<dbReference type="EMBL" id="JAOPGA020000840">
    <property type="protein sequence ID" value="KAL0482357.1"/>
    <property type="molecule type" value="Genomic_DNA"/>
</dbReference>
<evidence type="ECO:0000256" key="1">
    <source>
        <dbReference type="SAM" id="MobiDB-lite"/>
    </source>
</evidence>
<keyword evidence="3" id="KW-1185">Reference proteome</keyword>